<evidence type="ECO:0000256" key="2">
    <source>
        <dbReference type="ARBA" id="ARBA00022741"/>
    </source>
</evidence>
<dbReference type="AlphaFoldDB" id="A0A2U3AE25"/>
<evidence type="ECO:0000256" key="3">
    <source>
        <dbReference type="ARBA" id="ARBA00022840"/>
    </source>
</evidence>
<evidence type="ECO:0000259" key="4">
    <source>
        <dbReference type="PROSITE" id="PS50893"/>
    </source>
</evidence>
<dbReference type="CDD" id="cd03260">
    <property type="entry name" value="ABC_PstB_phosphate_transporter"/>
    <property type="match status" value="1"/>
</dbReference>
<proteinExistence type="predicted"/>
<dbReference type="GO" id="GO:0005524">
    <property type="term" value="F:ATP binding"/>
    <property type="evidence" value="ECO:0007669"/>
    <property type="project" value="UniProtKB-KW"/>
</dbReference>
<keyword evidence="1" id="KW-0813">Transport</keyword>
<dbReference type="GO" id="GO:0005315">
    <property type="term" value="F:phosphate transmembrane transporter activity"/>
    <property type="evidence" value="ECO:0007669"/>
    <property type="project" value="InterPro"/>
</dbReference>
<dbReference type="GO" id="GO:0035435">
    <property type="term" value="P:phosphate ion transmembrane transport"/>
    <property type="evidence" value="ECO:0007669"/>
    <property type="project" value="InterPro"/>
</dbReference>
<evidence type="ECO:0000313" key="8">
    <source>
        <dbReference type="Proteomes" id="UP000294641"/>
    </source>
</evidence>
<reference evidence="5 7" key="1">
    <citation type="submission" date="2018-06" db="EMBL/GenBank/DDBJ databases">
        <authorList>
            <consortium name="Pathogen Informatics"/>
            <person name="Doyle S."/>
        </authorList>
    </citation>
    <scope>NUCLEOTIDE SEQUENCE [LARGE SCALE GENOMIC DNA]</scope>
    <source>
        <strain evidence="5 7">NCTC10597</strain>
    </source>
</reference>
<dbReference type="InterPro" id="IPR005670">
    <property type="entry name" value="PstB-like"/>
</dbReference>
<feature type="domain" description="ABC transporter" evidence="4">
    <location>
        <begin position="9"/>
        <end position="239"/>
    </location>
</feature>
<evidence type="ECO:0000256" key="1">
    <source>
        <dbReference type="ARBA" id="ARBA00022448"/>
    </source>
</evidence>
<dbReference type="GO" id="GO:0016887">
    <property type="term" value="F:ATP hydrolysis activity"/>
    <property type="evidence" value="ECO:0007669"/>
    <property type="project" value="InterPro"/>
</dbReference>
<dbReference type="InterPro" id="IPR003439">
    <property type="entry name" value="ABC_transporter-like_ATP-bd"/>
</dbReference>
<dbReference type="SMART" id="SM00382">
    <property type="entry name" value="AAA"/>
    <property type="match status" value="1"/>
</dbReference>
<dbReference type="GO" id="GO:0016020">
    <property type="term" value="C:membrane"/>
    <property type="evidence" value="ECO:0007669"/>
    <property type="project" value="InterPro"/>
</dbReference>
<dbReference type="InterPro" id="IPR027417">
    <property type="entry name" value="P-loop_NTPase"/>
</dbReference>
<keyword evidence="2" id="KW-0547">Nucleotide-binding</keyword>
<evidence type="ECO:0000313" key="7">
    <source>
        <dbReference type="Proteomes" id="UP000254330"/>
    </source>
</evidence>
<dbReference type="PROSITE" id="PS00211">
    <property type="entry name" value="ABC_TRANSPORTER_1"/>
    <property type="match status" value="1"/>
</dbReference>
<dbReference type="Gene3D" id="3.40.50.300">
    <property type="entry name" value="P-loop containing nucleotide triphosphate hydrolases"/>
    <property type="match status" value="1"/>
</dbReference>
<comment type="caution">
    <text evidence="5">The sequence shown here is derived from an EMBL/GenBank/DDBJ whole genome shotgun (WGS) entry which is preliminary data.</text>
</comment>
<protein>
    <submittedName>
        <fullName evidence="6">Phosphate ABC transporter ATP-binding protein (PhoT family)</fullName>
    </submittedName>
    <submittedName>
        <fullName evidence="5">Phosphate import ATP-binding protein PstB 3</fullName>
        <ecNumber evidence="5">3.6.3.27</ecNumber>
    </submittedName>
</protein>
<keyword evidence="8" id="KW-1185">Reference proteome</keyword>
<dbReference type="PROSITE" id="PS50893">
    <property type="entry name" value="ABC_TRANSPORTER_2"/>
    <property type="match status" value="1"/>
</dbReference>
<sequence>MNPINQPAICFENVYFTSNKQQILENISGKIAEAKITAFVGPSGAGKSTLLKMCNRLISQTSGKIEVFNQPIEQFNPIELRREVGISLQSAPMINGTVFDNLNLPKKLQQATLSTRDAITILKDVGLDETFLKKDAKNLSGGQKQRVSIARTLINKSKILLLDEITSALDPTATKEIEQLILSLNKKYNVTIILVTHNIEQAIAISDEIWVLMNGSLIEICASNQLKNSSNPQIQQFLSGVLK</sequence>
<dbReference type="InterPro" id="IPR017871">
    <property type="entry name" value="ABC_transporter-like_CS"/>
</dbReference>
<name>A0A2U3AE25_9BACL</name>
<dbReference type="Proteomes" id="UP000294641">
    <property type="component" value="Unassembled WGS sequence"/>
</dbReference>
<dbReference type="PANTHER" id="PTHR43423">
    <property type="entry name" value="ABC TRANSPORTER I FAMILY MEMBER 17"/>
    <property type="match status" value="1"/>
</dbReference>
<keyword evidence="5" id="KW-0378">Hydrolase</keyword>
<dbReference type="OrthoDB" id="9804199at2"/>
<organism evidence="5 7">
    <name type="scientific">Kurthia zopfii</name>
    <dbReference type="NCBI Taxonomy" id="1650"/>
    <lineage>
        <taxon>Bacteria</taxon>
        <taxon>Bacillati</taxon>
        <taxon>Bacillota</taxon>
        <taxon>Bacilli</taxon>
        <taxon>Bacillales</taxon>
        <taxon>Caryophanaceae</taxon>
        <taxon>Kurthia</taxon>
    </lineage>
</organism>
<dbReference type="EMBL" id="SNZG01000011">
    <property type="protein sequence ID" value="TDR39502.1"/>
    <property type="molecule type" value="Genomic_DNA"/>
</dbReference>
<dbReference type="RefSeq" id="WP_109349328.1">
    <property type="nucleotide sequence ID" value="NZ_BJUE01000011.1"/>
</dbReference>
<dbReference type="EMBL" id="UGNP01000001">
    <property type="protein sequence ID" value="STX10811.1"/>
    <property type="molecule type" value="Genomic_DNA"/>
</dbReference>
<reference evidence="6 8" key="2">
    <citation type="submission" date="2019-03" db="EMBL/GenBank/DDBJ databases">
        <title>Genomic Encyclopedia of Type Strains, Phase IV (KMG-IV): sequencing the most valuable type-strain genomes for metagenomic binning, comparative biology and taxonomic classification.</title>
        <authorList>
            <person name="Goeker M."/>
        </authorList>
    </citation>
    <scope>NUCLEOTIDE SEQUENCE [LARGE SCALE GENOMIC DNA]</scope>
    <source>
        <strain evidence="6 8">DSM 20580</strain>
    </source>
</reference>
<gene>
    <name evidence="5" type="primary">pstB3_2</name>
    <name evidence="6" type="ORF">DFR61_11127</name>
    <name evidence="5" type="ORF">NCTC10597_02590</name>
</gene>
<evidence type="ECO:0000313" key="5">
    <source>
        <dbReference type="EMBL" id="STX10811.1"/>
    </source>
</evidence>
<accession>A0A2U3AE25</accession>
<evidence type="ECO:0000313" key="6">
    <source>
        <dbReference type="EMBL" id="TDR39502.1"/>
    </source>
</evidence>
<dbReference type="Pfam" id="PF00005">
    <property type="entry name" value="ABC_tran"/>
    <property type="match status" value="1"/>
</dbReference>
<keyword evidence="3 5" id="KW-0067">ATP-binding</keyword>
<dbReference type="PANTHER" id="PTHR43423:SF1">
    <property type="entry name" value="ABC TRANSPORTER I FAMILY MEMBER 17"/>
    <property type="match status" value="1"/>
</dbReference>
<dbReference type="Proteomes" id="UP000254330">
    <property type="component" value="Unassembled WGS sequence"/>
</dbReference>
<dbReference type="EC" id="3.6.3.27" evidence="5"/>
<dbReference type="InterPro" id="IPR003593">
    <property type="entry name" value="AAA+_ATPase"/>
</dbReference>
<dbReference type="SUPFAM" id="SSF52540">
    <property type="entry name" value="P-loop containing nucleoside triphosphate hydrolases"/>
    <property type="match status" value="1"/>
</dbReference>